<evidence type="ECO:0000313" key="19">
    <source>
        <dbReference type="EMBL" id="KAG7386008.1"/>
    </source>
</evidence>
<evidence type="ECO:0000256" key="8">
    <source>
        <dbReference type="ARBA" id="ARBA00023098"/>
    </source>
</evidence>
<dbReference type="GO" id="GO:0019166">
    <property type="term" value="F:trans-2-enoyl-CoA reductase (NADPH) activity"/>
    <property type="evidence" value="ECO:0007669"/>
    <property type="project" value="TreeGrafter"/>
</dbReference>
<dbReference type="Proteomes" id="UP000694044">
    <property type="component" value="Unassembled WGS sequence"/>
</dbReference>
<keyword evidence="10" id="KW-0275">Fatty acid biosynthesis</keyword>
<accession>A0A8T1W0F7</accession>
<reference evidence="19" key="1">
    <citation type="submission" date="2021-02" db="EMBL/GenBank/DDBJ databases">
        <authorList>
            <person name="Palmer J.M."/>
        </authorList>
    </citation>
    <scope>NUCLEOTIDE SEQUENCE</scope>
    <source>
        <strain evidence="19">SCRP734</strain>
    </source>
</reference>
<keyword evidence="6" id="KW-0521">NADP</keyword>
<evidence type="ECO:0000256" key="18">
    <source>
        <dbReference type="ARBA" id="ARBA00048631"/>
    </source>
</evidence>
<dbReference type="OrthoDB" id="1393670at2759"/>
<dbReference type="GO" id="GO:0005777">
    <property type="term" value="C:peroxisome"/>
    <property type="evidence" value="ECO:0007669"/>
    <property type="project" value="UniProtKB-SubCell"/>
</dbReference>
<evidence type="ECO:0000256" key="3">
    <source>
        <dbReference type="ARBA" id="ARBA00022516"/>
    </source>
</evidence>
<evidence type="ECO:0000256" key="16">
    <source>
        <dbReference type="ARBA" id="ARBA00048009"/>
    </source>
</evidence>
<gene>
    <name evidence="19" type="ORF">PHYPSEUDO_000863</name>
</gene>
<keyword evidence="8" id="KW-0443">Lipid metabolism</keyword>
<evidence type="ECO:0000313" key="20">
    <source>
        <dbReference type="Proteomes" id="UP000694044"/>
    </source>
</evidence>
<dbReference type="InterPro" id="IPR002347">
    <property type="entry name" value="SDR_fam"/>
</dbReference>
<protein>
    <recommendedName>
        <fullName evidence="14">Peroxisomal 2,4-dienoyl-CoA reductase [(3E)-enoyl-CoA-producing]</fullName>
        <ecNumber evidence="13">1.3.1.124</ecNumber>
    </recommendedName>
    <alternativeName>
        <fullName evidence="15">2,4-dienoyl-CoA reductase 2</fullName>
    </alternativeName>
</protein>
<comment type="catalytic activity">
    <reaction evidence="18">
        <text>(2E,4Z,7Z,10Z,13Z,16Z,19Z)-docosaheptaenoyl-CoA + NADPH + H(+) = (3E,7Z,10Z,13Z,16Z,19Z)-docosahexaenoyl-CoA + NADP(+)</text>
        <dbReference type="Rhea" id="RHEA:44920"/>
        <dbReference type="ChEBI" id="CHEBI:15378"/>
        <dbReference type="ChEBI" id="CHEBI:57783"/>
        <dbReference type="ChEBI" id="CHEBI:58349"/>
        <dbReference type="ChEBI" id="CHEBI:77559"/>
        <dbReference type="ChEBI" id="CHEBI:84791"/>
    </reaction>
</comment>
<proteinExistence type="inferred from homology"/>
<evidence type="ECO:0000256" key="1">
    <source>
        <dbReference type="ARBA" id="ARBA00004275"/>
    </source>
</evidence>
<evidence type="ECO:0000256" key="15">
    <source>
        <dbReference type="ARBA" id="ARBA00030890"/>
    </source>
</evidence>
<sequence length="292" mass="31170">MIRAPTASSIFRPDLFRGKVAIVTGGGTGIGRCIAHELASLGCSVVIAARNEARLRAAAETIRSQLDAGGRDLKDVIHPIVCDIRKEEQVDNLVDETLAKYKRVDFLINNAGGQFRAPIENVSLKGWEAIMRTNLNGTFMVTKKTYHAYMKEHGGRVVNIILVIDKGYPMMAHSGAARAAIENLSKSLSVEWAASGITLNCVAPGIILSSGVDNYEGGAEQFHVAARSATAAKRVGSVEEVSAGVLYYLSPAGAYVTGDTMHVDGGWHLLGPLIDVPVHANNTPYGTVESKL</sequence>
<dbReference type="GO" id="GO:0098588">
    <property type="term" value="C:bounding membrane of organelle"/>
    <property type="evidence" value="ECO:0007669"/>
    <property type="project" value="UniProtKB-ARBA"/>
</dbReference>
<evidence type="ECO:0000256" key="5">
    <source>
        <dbReference type="ARBA" id="ARBA00022832"/>
    </source>
</evidence>
<dbReference type="AlphaFoldDB" id="A0A8T1W0F7"/>
<evidence type="ECO:0000256" key="17">
    <source>
        <dbReference type="ARBA" id="ARBA00048340"/>
    </source>
</evidence>
<evidence type="ECO:0000256" key="7">
    <source>
        <dbReference type="ARBA" id="ARBA00023002"/>
    </source>
</evidence>
<dbReference type="FunFam" id="3.40.50.720:FF:000477">
    <property type="entry name" value="Peroxisomal 2,4-dienoyl-CoA reductase"/>
    <property type="match status" value="1"/>
</dbReference>
<keyword evidence="3" id="KW-0444">Lipid biosynthesis</keyword>
<dbReference type="EC" id="1.3.1.124" evidence="13"/>
<dbReference type="GO" id="GO:0033306">
    <property type="term" value="P:phytol metabolic process"/>
    <property type="evidence" value="ECO:0007669"/>
    <property type="project" value="TreeGrafter"/>
</dbReference>
<dbReference type="GO" id="GO:0006633">
    <property type="term" value="P:fatty acid biosynthetic process"/>
    <property type="evidence" value="ECO:0007669"/>
    <property type="project" value="UniProtKB-KW"/>
</dbReference>
<comment type="catalytic activity">
    <reaction evidence="16">
        <text>a (2E,4E)-dienoyl-CoA + NADPH + H(+) = a 4,5-saturated-(3E)-enoyl-CoA + NADP(+)</text>
        <dbReference type="Rhea" id="RHEA:45912"/>
        <dbReference type="ChEBI" id="CHEBI:15378"/>
        <dbReference type="ChEBI" id="CHEBI:57783"/>
        <dbReference type="ChEBI" id="CHEBI:58349"/>
        <dbReference type="ChEBI" id="CHEBI:85101"/>
        <dbReference type="ChEBI" id="CHEBI:85493"/>
        <dbReference type="EC" id="1.3.1.124"/>
    </reaction>
</comment>
<keyword evidence="4" id="KW-0597">Phosphoprotein</keyword>
<evidence type="ECO:0000256" key="4">
    <source>
        <dbReference type="ARBA" id="ARBA00022553"/>
    </source>
</evidence>
<keyword evidence="20" id="KW-1185">Reference proteome</keyword>
<evidence type="ECO:0000256" key="13">
    <source>
        <dbReference type="ARBA" id="ARBA00026117"/>
    </source>
</evidence>
<organism evidence="19 20">
    <name type="scientific">Phytophthora pseudosyringae</name>
    <dbReference type="NCBI Taxonomy" id="221518"/>
    <lineage>
        <taxon>Eukaryota</taxon>
        <taxon>Sar</taxon>
        <taxon>Stramenopiles</taxon>
        <taxon>Oomycota</taxon>
        <taxon>Peronosporomycetes</taxon>
        <taxon>Peronosporales</taxon>
        <taxon>Peronosporaceae</taxon>
        <taxon>Phytophthora</taxon>
    </lineage>
</organism>
<evidence type="ECO:0000256" key="10">
    <source>
        <dbReference type="ARBA" id="ARBA00023160"/>
    </source>
</evidence>
<evidence type="ECO:0000256" key="14">
    <source>
        <dbReference type="ARBA" id="ARBA00026221"/>
    </source>
</evidence>
<name>A0A8T1W0F7_9STRA</name>
<comment type="catalytic activity">
    <reaction evidence="17">
        <text>a (2E,4Z)-dienoyl-CoA + NADPH + H(+) = a 4,5-saturated-(3E)-enoyl-CoA + NADP(+)</text>
        <dbReference type="Rhea" id="RHEA:61892"/>
        <dbReference type="ChEBI" id="CHEBI:15378"/>
        <dbReference type="ChEBI" id="CHEBI:57783"/>
        <dbReference type="ChEBI" id="CHEBI:58349"/>
        <dbReference type="ChEBI" id="CHEBI:85099"/>
        <dbReference type="ChEBI" id="CHEBI:85493"/>
        <dbReference type="EC" id="1.3.1.124"/>
    </reaction>
</comment>
<keyword evidence="7" id="KW-0560">Oxidoreductase</keyword>
<dbReference type="PANTHER" id="PTHR24317">
    <property type="entry name" value="PEROXISOMAL TRANS-2-ENOYL-COA REDUCTASE"/>
    <property type="match status" value="1"/>
</dbReference>
<evidence type="ECO:0000256" key="9">
    <source>
        <dbReference type="ARBA" id="ARBA00023140"/>
    </source>
</evidence>
<comment type="subunit">
    <text evidence="12">Monomer, dimer and oligomer.</text>
</comment>
<dbReference type="PANTHER" id="PTHR24317:SF7">
    <property type="entry name" value="PEROXISOMAL TRANS-2-ENOYL-COA REDUCTASE"/>
    <property type="match status" value="1"/>
</dbReference>
<comment type="pathway">
    <text evidence="2">Lipid metabolism.</text>
</comment>
<dbReference type="InterPro" id="IPR052388">
    <property type="entry name" value="Peroxisomal_t2-enoyl-CoA_red"/>
</dbReference>
<comment type="caution">
    <text evidence="19">The sequence shown here is derived from an EMBL/GenBank/DDBJ whole genome shotgun (WGS) entry which is preliminary data.</text>
</comment>
<evidence type="ECO:0000256" key="12">
    <source>
        <dbReference type="ARBA" id="ARBA00025939"/>
    </source>
</evidence>
<evidence type="ECO:0000256" key="11">
    <source>
        <dbReference type="ARBA" id="ARBA00025787"/>
    </source>
</evidence>
<evidence type="ECO:0000256" key="6">
    <source>
        <dbReference type="ARBA" id="ARBA00022857"/>
    </source>
</evidence>
<dbReference type="EMBL" id="JAGDFM010000110">
    <property type="protein sequence ID" value="KAG7386008.1"/>
    <property type="molecule type" value="Genomic_DNA"/>
</dbReference>
<comment type="similarity">
    <text evidence="11">Belongs to the short-chain dehydrogenases/reductases (SDR) family. 2,4-dienoyl-CoA reductase subfamily.</text>
</comment>
<keyword evidence="9" id="KW-0576">Peroxisome</keyword>
<dbReference type="Pfam" id="PF13561">
    <property type="entry name" value="adh_short_C2"/>
    <property type="match status" value="1"/>
</dbReference>
<keyword evidence="5" id="KW-0276">Fatty acid metabolism</keyword>
<comment type="subcellular location">
    <subcellularLocation>
        <location evidence="1">Peroxisome</location>
    </subcellularLocation>
</comment>
<evidence type="ECO:0000256" key="2">
    <source>
        <dbReference type="ARBA" id="ARBA00005189"/>
    </source>
</evidence>
<dbReference type="GO" id="GO:0008670">
    <property type="term" value="F:2,4-dienoyl-CoA reductase (NADPH) activity"/>
    <property type="evidence" value="ECO:0007669"/>
    <property type="project" value="UniProtKB-ARBA"/>
</dbReference>